<evidence type="ECO:0000256" key="1">
    <source>
        <dbReference type="ARBA" id="ARBA00022801"/>
    </source>
</evidence>
<sequence length="268" mass="29668">MSAESFTLNTQQVGDDDGAPVVFLHGLFGQGKNFTQIAKSLQPEFRSVLMDLPNHGASDWTESFDYVEHADLVADHLRAGAASSQPVHLVGHSMGGKIAMLLALRHPELVRSLVVVDMSPVVREDMSEFDHLLSSLRGLDLESLESRSAADEQLKEPIRSSMVRGFLLQSLTKDSEGFRWKSNLTLLHENLAAIGGWPEGEGTPYEGPVLWVAGANSDYVQEEYAPAMRALFPRVFQTTIKNAGHWVHSEQPQVFSEVLKRFLTGQEK</sequence>
<dbReference type="GO" id="GO:0016787">
    <property type="term" value="F:hydrolase activity"/>
    <property type="evidence" value="ECO:0007669"/>
    <property type="project" value="UniProtKB-KW"/>
</dbReference>
<evidence type="ECO:0000313" key="3">
    <source>
        <dbReference type="EMBL" id="MDR5711596.1"/>
    </source>
</evidence>
<evidence type="ECO:0000313" key="4">
    <source>
        <dbReference type="Proteomes" id="UP001260872"/>
    </source>
</evidence>
<evidence type="ECO:0000259" key="2">
    <source>
        <dbReference type="Pfam" id="PF00561"/>
    </source>
</evidence>
<dbReference type="PRINTS" id="PR00111">
    <property type="entry name" value="ABHYDROLASE"/>
</dbReference>
<dbReference type="Pfam" id="PF00561">
    <property type="entry name" value="Abhydrolase_1"/>
    <property type="match status" value="1"/>
</dbReference>
<name>A0ABU1FTW4_9MICC</name>
<dbReference type="InterPro" id="IPR000639">
    <property type="entry name" value="Epox_hydrolase-like"/>
</dbReference>
<proteinExistence type="predicted"/>
<comment type="caution">
    <text evidence="3">The sequence shown here is derived from an EMBL/GenBank/DDBJ whole genome shotgun (WGS) entry which is preliminary data.</text>
</comment>
<dbReference type="InterPro" id="IPR029058">
    <property type="entry name" value="AB_hydrolase_fold"/>
</dbReference>
<reference evidence="4" key="1">
    <citation type="submission" date="2023-07" db="EMBL/GenBank/DDBJ databases">
        <title>Description of three actinobacteria isolated from air of manufacturing shop in a pharmaceutical factory.</title>
        <authorList>
            <person name="Zhang D.-F."/>
        </authorList>
    </citation>
    <scope>NUCLEOTIDE SEQUENCE [LARGE SCALE GENOMIC DNA]</scope>
    <source>
        <strain evidence="4">CCTCC AB 207010</strain>
    </source>
</reference>
<dbReference type="PANTHER" id="PTHR46118">
    <property type="entry name" value="PROTEIN ABHD11"/>
    <property type="match status" value="1"/>
</dbReference>
<dbReference type="PRINTS" id="PR00412">
    <property type="entry name" value="EPOXHYDRLASE"/>
</dbReference>
<keyword evidence="1 3" id="KW-0378">Hydrolase</keyword>
<dbReference type="RefSeq" id="WP_310536979.1">
    <property type="nucleotide sequence ID" value="NZ_BAAAOC010000009.1"/>
</dbReference>
<dbReference type="Gene3D" id="3.40.50.1820">
    <property type="entry name" value="alpha/beta hydrolase"/>
    <property type="match status" value="1"/>
</dbReference>
<dbReference type="Proteomes" id="UP001260872">
    <property type="component" value="Unassembled WGS sequence"/>
</dbReference>
<protein>
    <submittedName>
        <fullName evidence="3">Alpha/beta fold hydrolase</fullName>
    </submittedName>
</protein>
<gene>
    <name evidence="3" type="ORF">RH857_05545</name>
</gene>
<keyword evidence="4" id="KW-1185">Reference proteome</keyword>
<dbReference type="EMBL" id="JAVKGT010000011">
    <property type="protein sequence ID" value="MDR5711596.1"/>
    <property type="molecule type" value="Genomic_DNA"/>
</dbReference>
<accession>A0ABU1FTW4</accession>
<dbReference type="InterPro" id="IPR000073">
    <property type="entry name" value="AB_hydrolase_1"/>
</dbReference>
<feature type="domain" description="AB hydrolase-1" evidence="2">
    <location>
        <begin position="20"/>
        <end position="251"/>
    </location>
</feature>
<dbReference type="PANTHER" id="PTHR46118:SF4">
    <property type="entry name" value="PROTEIN ABHD11"/>
    <property type="match status" value="1"/>
</dbReference>
<organism evidence="3 4">
    <name type="scientific">Nesterenkonia flava</name>
    <dbReference type="NCBI Taxonomy" id="469799"/>
    <lineage>
        <taxon>Bacteria</taxon>
        <taxon>Bacillati</taxon>
        <taxon>Actinomycetota</taxon>
        <taxon>Actinomycetes</taxon>
        <taxon>Micrococcales</taxon>
        <taxon>Micrococcaceae</taxon>
        <taxon>Nesterenkonia</taxon>
    </lineage>
</organism>
<dbReference type="SUPFAM" id="SSF53474">
    <property type="entry name" value="alpha/beta-Hydrolases"/>
    <property type="match status" value="1"/>
</dbReference>